<dbReference type="SUPFAM" id="SSF50985">
    <property type="entry name" value="RCC1/BLIP-II"/>
    <property type="match status" value="2"/>
</dbReference>
<evidence type="ECO:0000259" key="8">
    <source>
        <dbReference type="PROSITE" id="PS50188"/>
    </source>
</evidence>
<feature type="region of interest" description="Disordered" evidence="5">
    <location>
        <begin position="3378"/>
        <end position="3401"/>
    </location>
</feature>
<dbReference type="InterPro" id="IPR041969">
    <property type="entry name" value="VP13D_UBA"/>
</dbReference>
<dbReference type="InterPro" id="IPR051210">
    <property type="entry name" value="Ub_ligase/GEF_domain"/>
</dbReference>
<evidence type="ECO:0008006" key="11">
    <source>
        <dbReference type="Google" id="ProtNLM"/>
    </source>
</evidence>
<feature type="region of interest" description="Disordered" evidence="5">
    <location>
        <begin position="4347"/>
        <end position="4372"/>
    </location>
</feature>
<feature type="compositionally biased region" description="Basic and acidic residues" evidence="5">
    <location>
        <begin position="4616"/>
        <end position="4627"/>
    </location>
</feature>
<dbReference type="InterPro" id="IPR003877">
    <property type="entry name" value="SPRY_dom"/>
</dbReference>
<dbReference type="Pfam" id="PF24681">
    <property type="entry name" value="Kelch_KLHDC2_KLHL20_DRC7"/>
    <property type="match status" value="1"/>
</dbReference>
<feature type="compositionally biased region" description="Low complexity" evidence="5">
    <location>
        <begin position="4598"/>
        <end position="4615"/>
    </location>
</feature>
<dbReference type="InterPro" id="IPR013320">
    <property type="entry name" value="ConA-like_dom_sf"/>
</dbReference>
<dbReference type="InterPro" id="IPR009291">
    <property type="entry name" value="Vps62"/>
</dbReference>
<dbReference type="PANTHER" id="PTHR22870:SF408">
    <property type="entry name" value="OS09G0560450 PROTEIN"/>
    <property type="match status" value="1"/>
</dbReference>
<feature type="repeat" description="RCC1" evidence="4">
    <location>
        <begin position="415"/>
        <end position="467"/>
    </location>
</feature>
<feature type="repeat" description="RCC1" evidence="4">
    <location>
        <begin position="308"/>
        <end position="359"/>
    </location>
</feature>
<dbReference type="Pfam" id="PF25390">
    <property type="entry name" value="WD40_RLD"/>
    <property type="match status" value="2"/>
</dbReference>
<feature type="repeat" description="RCC1" evidence="4">
    <location>
        <begin position="571"/>
        <end position="620"/>
    </location>
</feature>
<dbReference type="OrthoDB" id="8068875at2759"/>
<dbReference type="InterPro" id="IPR000408">
    <property type="entry name" value="Reg_chr_condens"/>
</dbReference>
<feature type="domain" description="B30.2/SPRY" evidence="8">
    <location>
        <begin position="5216"/>
        <end position="5431"/>
    </location>
</feature>
<feature type="region of interest" description="Disordered" evidence="5">
    <location>
        <begin position="4235"/>
        <end position="4263"/>
    </location>
</feature>
<feature type="compositionally biased region" description="Low complexity" evidence="5">
    <location>
        <begin position="4537"/>
        <end position="4548"/>
    </location>
</feature>
<evidence type="ECO:0000256" key="5">
    <source>
        <dbReference type="SAM" id="MobiDB-lite"/>
    </source>
</evidence>
<dbReference type="EMBL" id="KI913162">
    <property type="protein sequence ID" value="ETV71178.1"/>
    <property type="molecule type" value="Genomic_DNA"/>
</dbReference>
<dbReference type="SMART" id="SM00119">
    <property type="entry name" value="HECTc"/>
    <property type="match status" value="1"/>
</dbReference>
<feature type="compositionally biased region" description="Basic and acidic residues" evidence="5">
    <location>
        <begin position="3390"/>
        <end position="3401"/>
    </location>
</feature>
<feature type="region of interest" description="Disordered" evidence="5">
    <location>
        <begin position="3750"/>
        <end position="3772"/>
    </location>
</feature>
<evidence type="ECO:0000259" key="6">
    <source>
        <dbReference type="PROSITE" id="PS50006"/>
    </source>
</evidence>
<keyword evidence="2 3" id="KW-0833">Ubl conjugation pathway</keyword>
<dbReference type="InterPro" id="IPR035983">
    <property type="entry name" value="Hect_E3_ubiquitin_ligase"/>
</dbReference>
<dbReference type="Pfam" id="PF00622">
    <property type="entry name" value="SPRY"/>
    <property type="match status" value="3"/>
</dbReference>
<evidence type="ECO:0000256" key="2">
    <source>
        <dbReference type="ARBA" id="ARBA00022786"/>
    </source>
</evidence>
<dbReference type="CDD" id="cd12885">
    <property type="entry name" value="SPRY_RanBP_like"/>
    <property type="match status" value="1"/>
</dbReference>
<feature type="repeat" description="RCC1" evidence="4">
    <location>
        <begin position="621"/>
        <end position="675"/>
    </location>
</feature>
<feature type="compositionally biased region" description="Polar residues" evidence="5">
    <location>
        <begin position="4580"/>
        <end position="4597"/>
    </location>
</feature>
<dbReference type="CDD" id="cd14306">
    <property type="entry name" value="UBA_VP13D"/>
    <property type="match status" value="1"/>
</dbReference>
<feature type="active site" description="Glycyl thioester intermediate" evidence="3">
    <location>
        <position position="6408"/>
    </location>
</feature>
<dbReference type="PROSITE" id="PS50006">
    <property type="entry name" value="FHA_DOMAIN"/>
    <property type="match status" value="1"/>
</dbReference>
<feature type="compositionally biased region" description="Low complexity" evidence="5">
    <location>
        <begin position="4360"/>
        <end position="4369"/>
    </location>
</feature>
<dbReference type="Gene3D" id="3.30.2160.10">
    <property type="entry name" value="Hect, E3 ligase catalytic domain"/>
    <property type="match status" value="1"/>
</dbReference>
<feature type="region of interest" description="Disordered" evidence="5">
    <location>
        <begin position="1"/>
        <end position="23"/>
    </location>
</feature>
<dbReference type="InterPro" id="IPR058923">
    <property type="entry name" value="RCC1-like_dom"/>
</dbReference>
<feature type="compositionally biased region" description="Polar residues" evidence="5">
    <location>
        <begin position="4239"/>
        <end position="4248"/>
    </location>
</feature>
<dbReference type="InterPro" id="IPR009060">
    <property type="entry name" value="UBA-like_sf"/>
</dbReference>
<dbReference type="PROSITE" id="PS50012">
    <property type="entry name" value="RCC1_3"/>
    <property type="match status" value="13"/>
</dbReference>
<dbReference type="Pfam" id="PF00498">
    <property type="entry name" value="FHA"/>
    <property type="match status" value="1"/>
</dbReference>
<feature type="compositionally biased region" description="Low complexity" evidence="5">
    <location>
        <begin position="4417"/>
        <end position="4427"/>
    </location>
</feature>
<dbReference type="InterPro" id="IPR000253">
    <property type="entry name" value="FHA_dom"/>
</dbReference>
<dbReference type="Gene3D" id="1.10.8.10">
    <property type="entry name" value="DNA helicase RuvA subunit, C-terminal domain"/>
    <property type="match status" value="1"/>
</dbReference>
<dbReference type="VEuPathDB" id="FungiDB:H257_13564"/>
<dbReference type="InterPro" id="IPR001870">
    <property type="entry name" value="B30.2/SPRY"/>
</dbReference>
<feature type="region of interest" description="Disordered" evidence="5">
    <location>
        <begin position="4580"/>
        <end position="4630"/>
    </location>
</feature>
<dbReference type="InterPro" id="IPR008984">
    <property type="entry name" value="SMAD_FHA_dom_sf"/>
</dbReference>
<dbReference type="SUPFAM" id="SSF117281">
    <property type="entry name" value="Kelch motif"/>
    <property type="match status" value="2"/>
</dbReference>
<dbReference type="PROSITE" id="PS50030">
    <property type="entry name" value="UBA"/>
    <property type="match status" value="1"/>
</dbReference>
<feature type="repeat" description="RCC1" evidence="4">
    <location>
        <begin position="3056"/>
        <end position="3110"/>
    </location>
</feature>
<feature type="repeat" description="RCC1" evidence="4">
    <location>
        <begin position="3270"/>
        <end position="3321"/>
    </location>
</feature>
<dbReference type="SUPFAM" id="SSF49899">
    <property type="entry name" value="Concanavalin A-like lectins/glucanases"/>
    <property type="match status" value="4"/>
</dbReference>
<feature type="repeat" description="RCC1" evidence="4">
    <location>
        <begin position="3165"/>
        <end position="3216"/>
    </location>
</feature>
<feature type="repeat" description="RCC1" evidence="4">
    <location>
        <begin position="468"/>
        <end position="519"/>
    </location>
</feature>
<dbReference type="STRING" id="112090.W4FX08"/>
<feature type="repeat" description="RCC1" evidence="4">
    <location>
        <begin position="360"/>
        <end position="414"/>
    </location>
</feature>
<dbReference type="Gene3D" id="2.60.200.20">
    <property type="match status" value="1"/>
</dbReference>
<dbReference type="SMART" id="SM00240">
    <property type="entry name" value="FHA"/>
    <property type="match status" value="1"/>
</dbReference>
<dbReference type="Pfam" id="PF00632">
    <property type="entry name" value="HECT"/>
    <property type="match status" value="1"/>
</dbReference>
<dbReference type="PANTHER" id="PTHR22870">
    <property type="entry name" value="REGULATOR OF CHROMOSOME CONDENSATION"/>
    <property type="match status" value="1"/>
</dbReference>
<feature type="domain" description="FHA" evidence="6">
    <location>
        <begin position="4126"/>
        <end position="4182"/>
    </location>
</feature>
<dbReference type="SUPFAM" id="SSF56204">
    <property type="entry name" value="Hect, E3 ligase catalytic domain"/>
    <property type="match status" value="1"/>
</dbReference>
<dbReference type="SMART" id="SM00449">
    <property type="entry name" value="SPRY"/>
    <property type="match status" value="4"/>
</dbReference>
<reference evidence="10" key="1">
    <citation type="submission" date="2013-12" db="EMBL/GenBank/DDBJ databases">
        <title>The Genome Sequence of Aphanomyces astaci APO3.</title>
        <authorList>
            <consortium name="The Broad Institute Genomics Platform"/>
            <person name="Russ C."/>
            <person name="Tyler B."/>
            <person name="van West P."/>
            <person name="Dieguez-Uribeondo J."/>
            <person name="Young S.K."/>
            <person name="Zeng Q."/>
            <person name="Gargeya S."/>
            <person name="Fitzgerald M."/>
            <person name="Abouelleil A."/>
            <person name="Alvarado L."/>
            <person name="Chapman S.B."/>
            <person name="Gainer-Dewar J."/>
            <person name="Goldberg J."/>
            <person name="Griggs A."/>
            <person name="Gujja S."/>
            <person name="Hansen M."/>
            <person name="Howarth C."/>
            <person name="Imamovic A."/>
            <person name="Ireland A."/>
            <person name="Larimer J."/>
            <person name="McCowan C."/>
            <person name="Murphy C."/>
            <person name="Pearson M."/>
            <person name="Poon T.W."/>
            <person name="Priest M."/>
            <person name="Roberts A."/>
            <person name="Saif S."/>
            <person name="Shea T."/>
            <person name="Sykes S."/>
            <person name="Wortman J."/>
            <person name="Nusbaum C."/>
            <person name="Birren B."/>
        </authorList>
    </citation>
    <scope>NUCLEOTIDE SEQUENCE [LARGE SCALE GENOMIC DNA]</scope>
    <source>
        <strain evidence="10">APO3</strain>
    </source>
</reference>
<dbReference type="InterPro" id="IPR000569">
    <property type="entry name" value="HECT_dom"/>
</dbReference>
<dbReference type="Gene3D" id="2.130.10.30">
    <property type="entry name" value="Regulator of chromosome condensation 1/beta-lactamase-inhibitor protein II"/>
    <property type="match status" value="4"/>
</dbReference>
<dbReference type="SMART" id="SM00612">
    <property type="entry name" value="Kelch"/>
    <property type="match status" value="1"/>
</dbReference>
<feature type="region of interest" description="Disordered" evidence="5">
    <location>
        <begin position="4537"/>
        <end position="4559"/>
    </location>
</feature>
<dbReference type="Gene3D" id="2.120.10.80">
    <property type="entry name" value="Kelch-type beta propeller"/>
    <property type="match status" value="2"/>
</dbReference>
<organism evidence="10">
    <name type="scientific">Aphanomyces astaci</name>
    <name type="common">Crayfish plague agent</name>
    <dbReference type="NCBI Taxonomy" id="112090"/>
    <lineage>
        <taxon>Eukaryota</taxon>
        <taxon>Sar</taxon>
        <taxon>Stramenopiles</taxon>
        <taxon>Oomycota</taxon>
        <taxon>Saprolegniomycetes</taxon>
        <taxon>Saprolegniales</taxon>
        <taxon>Verrucalvaceae</taxon>
        <taxon>Aphanomyces</taxon>
    </lineage>
</organism>
<proteinExistence type="predicted"/>
<gene>
    <name evidence="10" type="ORF">H257_13564</name>
</gene>
<dbReference type="InterPro" id="IPR015940">
    <property type="entry name" value="UBA"/>
</dbReference>
<dbReference type="InterPro" id="IPR006652">
    <property type="entry name" value="Kelch_1"/>
</dbReference>
<feature type="domain" description="UBA" evidence="7">
    <location>
        <begin position="5770"/>
        <end position="5825"/>
    </location>
</feature>
<dbReference type="PROSITE" id="PS50237">
    <property type="entry name" value="HECT"/>
    <property type="match status" value="1"/>
</dbReference>
<evidence type="ECO:0000256" key="3">
    <source>
        <dbReference type="PROSITE-ProRule" id="PRU00104"/>
    </source>
</evidence>
<dbReference type="InterPro" id="IPR043136">
    <property type="entry name" value="B30.2/SPRY_sf"/>
</dbReference>
<dbReference type="Gene3D" id="3.90.1750.10">
    <property type="entry name" value="Hect, E3 ligase catalytic domains"/>
    <property type="match status" value="1"/>
</dbReference>
<evidence type="ECO:0000313" key="10">
    <source>
        <dbReference type="EMBL" id="ETV71178.1"/>
    </source>
</evidence>
<dbReference type="InterPro" id="IPR009091">
    <property type="entry name" value="RCC1/BLIP-II"/>
</dbReference>
<evidence type="ECO:0000256" key="1">
    <source>
        <dbReference type="ARBA" id="ARBA00022737"/>
    </source>
</evidence>
<dbReference type="GeneID" id="20815560"/>
<protein>
    <recommendedName>
        <fullName evidence="11">B30.2/SPRY domain-containing protein</fullName>
    </recommendedName>
</protein>
<feature type="repeat" description="RCC1" evidence="4">
    <location>
        <begin position="3322"/>
        <end position="3377"/>
    </location>
</feature>
<dbReference type="Gene3D" id="3.30.2410.10">
    <property type="entry name" value="Hect, E3 ligase catalytic domain"/>
    <property type="match status" value="1"/>
</dbReference>
<dbReference type="InterPro" id="IPR044736">
    <property type="entry name" value="Gid1/RanBPM/SPLA_SPRY"/>
</dbReference>
<dbReference type="PRINTS" id="PR00633">
    <property type="entry name" value="RCCNDNSATION"/>
</dbReference>
<dbReference type="CDD" id="cd11709">
    <property type="entry name" value="SPRY"/>
    <property type="match status" value="1"/>
</dbReference>
<accession>W4FX08</accession>
<dbReference type="SUPFAM" id="SSF46934">
    <property type="entry name" value="UBA-like"/>
    <property type="match status" value="1"/>
</dbReference>
<dbReference type="Pfam" id="PF06101">
    <property type="entry name" value="Vps62"/>
    <property type="match status" value="1"/>
</dbReference>
<sequence>MGQLAADKDHNDENEDGGKEGKEALARILELTPALTQLPAKSTDIDGCGGWGGQEAQQLEAVVDSVDTIKGLFHHISSLANDVYGTQKKSQSTISSDPSPDLAADSSSEFDTRVSAYLQNVQALNAITKKEKHNYEQRLVAVRNATKSQRKVSPPPLPLPTQNCMILGWDMAIQLMKATRKEGNGDTYLHALQTIQEHMSTLKPLAYLDGMYVSPSASQSFDLLCDFLIQAAVVIPGRDVTVEEEIARQSISVLCDLALARGSLSYLLSCVLWMLSSRTETPLHLNALLTKVAAIKEQSLYGICEASGELYCCGQNSYGELGVGDDIERHQLTFVPFGGWDDVKQVVSGNEILAMLTNSGVVLTAGLNKSGQCGHGHFDERVMLLRPVEALRSQKVTYIAASNGCEHMIAVTDTGLAYSWGYNDRGQLGHENITTKIHQPKLIESIRDKKIVFAAVSYHHSAIVTDKGDLYTFGMNDCGQLGQDTTTHVSEPQHVKALEGYIVSMVSCGLYHTVACTSTGELFTFGKNDYGQLGVGHNRQSKTPCLVATPNDHICFVTCGYYHSVAVATNGRSFSFGRNDYGQLGIGTKVHQSVPHLITVGPRITRAACGCYHTVLLSEQGLVYTFGRNNKGQLGNRGNTDSLLPVPLHVRPEKSARRVLDIAAGFYTTSLIVERKKDGDVATADQSLVLPLCGRVDIDRSGEIEGLSNFGSISAVGVSLYRGKWFYEVEVVTSGLIQIGWIDGYFQGSSDQGEGVGDHAHSWSYDGNRQRRWNSGSSAYGDKWKAGDVIGCLLNLDDLEMRFFRNGVDLGIAYADLALNASDARAGLMPGISLERGEIIRLNLGHRPFAFPVNGIDGIARAIVSPSSQVVLQTVAIATTATAPEALEGSARILMGDKLFVIGGMLSGPTGSTGVSTNKVWVYSQSDKAWGRWSDLPIGLRYHQVVAIDDHTLLVIGGEHDGPVSRHLDLYRVSTIANADGSFPPWELVQGNAATSALPLPRAHHAAAAIRIRLETLVLLYGGKSNDDALLGDTWFLSLEDYSWAKLPSSVALDPGPRFGCSLCVVGESVYIFGGLDKEDRYRADLWRYNTFDRVWHLCHDDYIHTPRPSSTDKEFNPPMPPPRTYYSMASDLGHVWIYGGENRKGDVLGDLWGFSLTKTTWTQVEVTTDDGVSGVGRAALFIEAGSVCAFDPLQPSTCLLYGGRASRIAAGGATTMTKWETTIRYLSPTSSSKLPSSGMTSLTASSSTASLGKASTVLAHLRSKRAPLLCPPTAGDTAICLLSHLDRLIGGDVALVEADSIQPSRCSYRSLCIDAKESSFAVLLQLLSRLSTSVLAPNVDSTTDLYPLVVVLRLVKFNFFELSTSCMDVDDMGFAASSTERGGTLFQLRELLFQLADVPWTPTASAEVDWFGHVIQRETVATINAGFSVMFPSLLDRLAVLTRLLHDDKKVSNLLVPMLVPNFASAKALFALMSEESTLVAEGDRCHNVVTMFADKLLQSLWLKSTSLGMLSANVDTTMEFQCLNVLLRATVFWSSMNQGWTIAKHICIRLVHYMQLLLDTAAAAPLSPVAVAALLSTSFPGKLLPFLLLNMTSLPSIQQNFSSAMADLWPNLEMLLHNIHMFMATSDGSAKSFEGSSSGLPGGTTVSTPLLSLDNDTLLQHPVVLSARMQGLLQIPPTTAPRASMPGAEFATRFWEVIRTTSSAFHRINVISRDYDLYRVVLAPSAAAVLQQRSLVVGFRGGTDDHLAKTPYDSAKVSLTFSWDVLTTHIQAGALSSKSPFSTMASSSPTTSAPATLGGDGDGACIEWLHDFQNLLSYLGSHYASSLILATESTAVPSAGLERWLQSPLFRGGLEEEQPSSPTTDSDDHPKATRNAHILQQILDNEGAGAKLVEKVKTALDPDAASAHANPKLRAASTRMKRIDSVERTLEKSGGFEAVDRAVRSTFAVLLKHTHVAYTSNPVTRDGMPGEALLDAWRAALQLRRWIVREQQKLAVSSSDGKVNDDEDNELAKERQQSLYKQVCDPIVARARLLLQLAAVPVLTTQEDASHSPFKILPGISNTPFDFAKLSSSTVARVAPEDGAGHQGWLQQLNRLMETKSMDTIEEEDERIQTDIFAFIQQTSDSSVETPMKALLEDHQRRAGRRLQGLEIFFTLLSSTASIPAARFHILPVLAKSFRASRGVAGSDKVHYSHQLELAGRSKIQAIGRQFFALVSHLLDHSSSHLLSLKQKYCSGSTDKSNKPSVQTMHQHVHAMLLALDVCSIPYTADDWVHLSATRLPSFLTETTSWASWKQVFAIEDVDEATTISESASHQKPPILPAGVGWSGLTFLHGQSLVVEPETHIVTSVARPVQAGDSAVDPIVADDAAGGLVVAARPLAKGRWYWEIVWRHQGTFPIFVGVSNGCANVNHAFGSTPSDDSNGTVGVLLCKDKLTYPSYPTLSSYHVWARLQPIGVLLDCDAKTLDIFCGVKRVQSLNLAHVTTAAYFPAVGVVDGEIQWDMYAPVPARIWATPPKFTFVSGGLVADSFGGNALSWSGRVKGPNVHLAADCSTLVAGDCLLATPQIETVVTNKSFLDGQLYVELSVLASRHCAHFVLGVVDSTFVAADQTIDGLHLEYDDIEQDHDGLLGVLFDFSEGKLTVYQKRKEAIVHSVDLSGLTPPYVPALSVLCNGAILFTNFHPHARPQLPPSSIYPLAKSSVASSSATEKQVGKVLEFQVLTCDGGEFSASHAVTNLLVDDSTVYSSAGSQNISLVLKHTSDTPFCITYAMVRGPGAGYTAPLQHAVVFVMSAPPELDELEQYNGLTPEEFAGLPTAPTDAHVKRDESIPVLYFVLDGNCSSVSKRLTSPVAGRYVVVKLLRPTSGGNIDVGYLGFCGAFDKENGPAYSDLYWDDYLCTECHLCPIPGICYVSDEDDQVKMCSSCYDDQRGSLTTSFYACVPSDGEDRGDASTSVLCAPRKAWIEYVQALYESTKPSTSSLGDRGGSASPAKASMPDDLFDDVELFACGQNNYGELCLGHCNSTSKLEHVPLFTAKSVKQMTGGNEVLAVVMRDGGVYTCGLNKSGQCGNGTFEERVVLATPVRALSGVPIVMVAAANGCEHMIAVAQDGSAYSWGYNDRGQLGLGSTISKSHTPKLIESLHEKYVVVSAGVSYHHSAVVTSNGELLTFGMNDCGQLGLDHTQHQHTPQIVDALASQVVTNVSCGLYHTAVVTAGGDVYTCGKNDYGQLGLGHSRSVKVPTHMKLTDADDKAIMGWSGYYHTAVVTDKGKLITFGRNDYGQLGIGSKEHRNTPQTVPLPAGSKVMSAACGCYHSLILLANGRVMVFGRNNKGQLGAGARTLPSADLPLPIPSGTLANDDVVAIAAGFYSSYILTGRKSDSTSKKTGTSARDELKDIHAPDHQSVSSDALFESLMREMDRNALSDTLNDTSPLSLKRSNTSKKLPLLKLLSGTWAVARTLMYQSLQSKKPTELLKSFILSMLDNLAESSKHVDATSHDLPTGDDEFFNLSDACVGLIKYCASGKSKADGLSVLSQLFGNQVLWVLLACGSVHADVCSVIASSPVVLHQLIRGMLSSTLSSSIICMRLGMLIFPLQSVSAVNKVYKSIATHPSDIMTFLFLVVGYPLMLRPPLCKHELGIECATTSLCKYFNCTKGVAVDAPISAALSAMVDKHHIRHAKSCEAVSLVRYLTLFPTWNKAAGATITRALEKTDVVDDLLATICKFYEHFSTGDSLPGDDFVHDDDVVVRQPENTSPELDDPSSPSAAALDGSTDKEKNIDVISESLSFDKKAAALRKKAKDALDHATLLLASIGILGGHTELLREGGHVLFEDFEMCGRFKGGVLVGLKRNARGGIDGHISVADVAAPCTSTTSKADHVDTLVVPLKNLHAVERIPAIPQMFDDNLSDALQALSKLIVPASSFASKPQSFHPVVHSIVGVVLKSFKNQIRWRSTKALASVLKQLPSLDTSTSNNLDVSIVSNIASLLASESNSSTTPRQQTCTDDDKLPFLHAKWCALKEHQAYLAAENVIDSALDASESHVRDEVVQRLGNENALSWGIDAIQSPKKRQSSVVAKANVKQHQPSSLEYSASAVPTGVWGMLCPVQVADTERDHSFNSNFHLRSPVVRVGRATDSCDIVINDRSVSGRHFHLRRVRQDTVGTDEYFELQDFSKNGTIVNGVRVHGASIRVAHSARISLILSRGGMITYEFHVIPQHPSTSLLASEPLSLLPSAAAMSAGNEPQQQTQQSELHEPRSPAEVQNRALSSVASSSLMMGNIRARLGPQGLRLITTIGEGDVPRALISPNPAVDSPRVGGNHPTNPPPIAISIHSPRTPAVGSPLAYPSSGVLSPASFQQRESHAPLAPSSLAPNAMPHGEMAVSEALRIALGRESLNRDRLDPDLLTRTRVMSGTGEVSFAKKAPSTTSSSKPDDKGGSPFSDLAKDLCTRVRDLGGHGVEVEMCEKALQLHQGDVVRALKYVQETIGKAQSMGLSPQHHLAARSLSHILGRSVSVCSHALKQSRDNIGVALRALLFSPSTPSSLSDVVGTTRGDDDDDQDHRDDLVSQQFDKFVSQAVDQLSTSADMNDAENPSYSLLDTSVSASPRRASRPIASPVRSAKDGKGKKPDGSDAAVVPWSVCNAHVEDRIKGLNWRDVDAEEDSVSQLLSAVHARKLLLQVIRLLQPHQNKSAEGSPLCSFGDRSTLRQLVLFSEPVDGDAETVAAPSTSNGRIQQILARISQDVLSASASRTLEHNMRTFQNISTLVSSIDENDGRPPQSSSDAQHNTAQAVVRALLSSTDDNDHEFKTAICEDLVMDTMMHVISKTFSSKGMLDFDAKKESEYPKGPFLLSSGLEVAVVATFERVWGVPYPDPLLNYRHKWRKKTSTGLDGGPSASTARATYDCSVTLWKPVLPSSFQTTLVAPDKWFALSVVAKTGNDTPTSPLVLVRDNQDGCLARPLRFDCVDVSGKGLPKNSDLDLEFERKQLRTVWWPVAPPGYVALGCVAGTKDAPFDAPSVDSYRCVRADLVQALDGPASCIWQAPTVSLWTAASDYSQHLIPTTGASTDETVVHVLQMSEDDRVLCAPITIAVVLRFVKVLLHVQTYMGKQILAPELTSALFVLVKQALGDKRSHPVSVELVRALTTVIRAGCPWKDKEGVLYCRSKIMFLYQDQEGSLMLSSLLQALVELLLVVDSHHRDHTLATFATLPAYDVSSTLPYRFAVPEHPHVHAVHSLAKVAVTKASSDYKFAVGFNDKPASVAADAIGGGTTVTDPTFASVRFEDVAPVQVFMETQTVAMLVYFEVHVDDIKVGSSGTKPLGFSLGFSIRDFNVDDGVCVGHASKTYSFTPATGKIQCGDPLVDVWPWSDSAHAVGRGDVFGCGLRLDSHEIFFTKNGRWLGTAFSSIIGDMQLHPTVSVDADMSVDVVLSHATEKHLFPLDTTDWDSPMHGFEWFDYLRQVYSIMQSLVERKPLPDEFLLSADNFLSTISTDVCQSFASVHPYELDLQEATIHIALATSMRIKLDPQCETAGSHCLQIVQGSSSDDAAESEVRTFTGSCGGQEITVDGNEFTWRFPVQSNFQCRIDRVRKGPYIKLENRDTRMSLTRDKGWQTAVGVARFDSGVHTWEVKIAMVTASSNVFLGIARKDVRFDSYLGKDNRGWGWIGNRALWHNGSKQRGTYGEKFKTGDVIRMVLDLKRGTLSYALNGKDLGVAFGPGGTGPKLEGSFYPGFALYNQRDVVELIGGHRLEDSDATSAVANVGGHVDDSAVYASDDEEDAEINAESVPSYRVELATVLSQMGFPMDWCVYALKHCDDDAEQAADFILGNMHAMEALVREEAEAYSRSHVAREDCPAPLSSDDSLDVGSASVVLSSDEMMSTSEADTAVGLSMAAGDATTATTNEKWGVAFTVVPEFSVAGRQLLALRYAPALKELHATLAVFELEHDEAIVTLVNAYCEAKAEASVPCDPLRLRPDEFHPTDDDLTVHTCLGGIPLPTLQARFLILRNFNARLQHVLSLIDYSATESALTRCIRALRGCVFQTVKLNWWFSILKEQQTPAAARPEIEVDRLKAAESTNGVLHSVYAQSFAQLHPLQGSLLRGHDRAFKCQFVGEFGDDFGGLYREILAQMSTELQTPKVLPLLVPCPNEINKVGENRELFVPNIHLRNDPKLVHMAEFLGKLMGIAIRSKTPLDLNLPPVVWKYLVDQPVVRSDIESIHQGCFQVVDTINNITKHGITPNMFDDLIDASFTVLSSDKQEVELVPGGKQVRVTWDDKEEYAQAAEAYRLSEFKPVCQDVARGIATILPLPTLGLLTWKDLATLTCGKYTVDIDLLKRRTTYGDGCSGTDPHIAYFWDVLREFTDAQRSSFLRFVWGRSRLPTHAADFTQDFKISGMPKAVGKADSYLPLAHTCFFSIDMPAYSSKAVMRDKLVYAITHCSSIDADNTTVAQRAGQGINWTRAATGDT</sequence>
<dbReference type="CDD" id="cd00060">
    <property type="entry name" value="FHA"/>
    <property type="match status" value="1"/>
</dbReference>
<dbReference type="PROSITE" id="PS50188">
    <property type="entry name" value="B302_SPRY"/>
    <property type="match status" value="3"/>
</dbReference>
<dbReference type="SUPFAM" id="SSF49879">
    <property type="entry name" value="SMAD/FHA domain"/>
    <property type="match status" value="1"/>
</dbReference>
<dbReference type="RefSeq" id="XP_009839424.1">
    <property type="nucleotide sequence ID" value="XM_009841122.1"/>
</dbReference>
<dbReference type="GO" id="GO:0004842">
    <property type="term" value="F:ubiquitin-protein transferase activity"/>
    <property type="evidence" value="ECO:0007669"/>
    <property type="project" value="InterPro"/>
</dbReference>
<feature type="domain" description="B30.2/SPRY" evidence="8">
    <location>
        <begin position="655"/>
        <end position="849"/>
    </location>
</feature>
<feature type="domain" description="HECT" evidence="9">
    <location>
        <begin position="6092"/>
        <end position="6445"/>
    </location>
</feature>
<keyword evidence="1" id="KW-0677">Repeat</keyword>
<feature type="repeat" description="RCC1" evidence="4">
    <location>
        <begin position="3217"/>
        <end position="3269"/>
    </location>
</feature>
<feature type="repeat" description="RCC1" evidence="4">
    <location>
        <begin position="520"/>
        <end position="570"/>
    </location>
</feature>
<dbReference type="PROSITE" id="PS00626">
    <property type="entry name" value="RCC1_2"/>
    <property type="match status" value="3"/>
</dbReference>
<evidence type="ECO:0000259" key="7">
    <source>
        <dbReference type="PROSITE" id="PS50030"/>
    </source>
</evidence>
<evidence type="ECO:0000259" key="9">
    <source>
        <dbReference type="PROSITE" id="PS50237"/>
    </source>
</evidence>
<dbReference type="Gene3D" id="2.60.120.920">
    <property type="match status" value="4"/>
</dbReference>
<dbReference type="InterPro" id="IPR015915">
    <property type="entry name" value="Kelch-typ_b-propeller"/>
</dbReference>
<feature type="repeat" description="RCC1" evidence="4">
    <location>
        <begin position="3111"/>
        <end position="3164"/>
    </location>
</feature>
<feature type="domain" description="B30.2/SPRY" evidence="8">
    <location>
        <begin position="5560"/>
        <end position="5747"/>
    </location>
</feature>
<evidence type="ECO:0000256" key="4">
    <source>
        <dbReference type="PROSITE-ProRule" id="PRU00235"/>
    </source>
</evidence>
<name>W4FX08_APHAT</name>
<feature type="region of interest" description="Disordered" evidence="5">
    <location>
        <begin position="4412"/>
        <end position="4436"/>
    </location>
</feature>